<reference evidence="2" key="1">
    <citation type="submission" date="2022-06" db="EMBL/GenBank/DDBJ databases">
        <title>Physiological and biochemical characterization and genomic elucidation of a strain of the genus Ensifer adhaerens M8 that combines arsenic oxidation and chromium reduction.</title>
        <authorList>
            <person name="Li X."/>
            <person name="Yu c."/>
        </authorList>
    </citation>
    <scope>NUCLEOTIDE SEQUENCE</scope>
    <source>
        <strain evidence="2">M8</strain>
    </source>
</reference>
<feature type="signal peptide" evidence="1">
    <location>
        <begin position="1"/>
        <end position="22"/>
    </location>
</feature>
<evidence type="ECO:0000256" key="1">
    <source>
        <dbReference type="SAM" id="SignalP"/>
    </source>
</evidence>
<sequence length="89" mass="9927">MKPTYLALIGLLALAGCNSAQQDLEPLPQSLTYGENAANRKTQAAPGAMIQNRFMYEGQMVYETYEVQPDRTYKLVRRRMDQSGPAGNN</sequence>
<dbReference type="AlphaFoldDB" id="A0A9Q8Y8Z9"/>
<keyword evidence="1" id="KW-0732">Signal</keyword>
<evidence type="ECO:0000313" key="2">
    <source>
        <dbReference type="EMBL" id="USJ24453.1"/>
    </source>
</evidence>
<proteinExistence type="predicted"/>
<evidence type="ECO:0000313" key="3">
    <source>
        <dbReference type="Proteomes" id="UP001055460"/>
    </source>
</evidence>
<dbReference type="PROSITE" id="PS51257">
    <property type="entry name" value="PROKAR_LIPOPROTEIN"/>
    <property type="match status" value="1"/>
</dbReference>
<dbReference type="OrthoDB" id="8280769at2"/>
<feature type="chain" id="PRO_5040246001" description="Transmembrane protein" evidence="1">
    <location>
        <begin position="23"/>
        <end position="89"/>
    </location>
</feature>
<dbReference type="RefSeq" id="WP_060607338.1">
    <property type="nucleotide sequence ID" value="NZ_CAXURO020000001.1"/>
</dbReference>
<evidence type="ECO:0008006" key="4">
    <source>
        <dbReference type="Google" id="ProtNLM"/>
    </source>
</evidence>
<protein>
    <recommendedName>
        <fullName evidence="4">Transmembrane protein</fullName>
    </recommendedName>
</protein>
<organism evidence="2 3">
    <name type="scientific">Ensifer adhaerens</name>
    <name type="common">Sinorhizobium morelense</name>
    <dbReference type="NCBI Taxonomy" id="106592"/>
    <lineage>
        <taxon>Bacteria</taxon>
        <taxon>Pseudomonadati</taxon>
        <taxon>Pseudomonadota</taxon>
        <taxon>Alphaproteobacteria</taxon>
        <taxon>Hyphomicrobiales</taxon>
        <taxon>Rhizobiaceae</taxon>
        <taxon>Sinorhizobium/Ensifer group</taxon>
        <taxon>Ensifer</taxon>
    </lineage>
</organism>
<name>A0A9Q8Y8Z9_ENSAD</name>
<dbReference type="Proteomes" id="UP001055460">
    <property type="component" value="Chromosome"/>
</dbReference>
<gene>
    <name evidence="2" type="ORF">NE863_05595</name>
</gene>
<dbReference type="EMBL" id="CP098807">
    <property type="protein sequence ID" value="USJ24453.1"/>
    <property type="molecule type" value="Genomic_DNA"/>
</dbReference>
<accession>A0A9Q8Y8Z9</accession>